<feature type="transmembrane region" description="Helical" evidence="1">
    <location>
        <begin position="24"/>
        <end position="45"/>
    </location>
</feature>
<keyword evidence="1" id="KW-0472">Membrane</keyword>
<name>A0A0V0U545_9BILA</name>
<reference evidence="2 3" key="1">
    <citation type="submission" date="2015-01" db="EMBL/GenBank/DDBJ databases">
        <title>Evolution of Trichinella species and genotypes.</title>
        <authorList>
            <person name="Korhonen P.K."/>
            <person name="Edoardo P."/>
            <person name="Giuseppe L.R."/>
            <person name="Gasser R.B."/>
        </authorList>
    </citation>
    <scope>NUCLEOTIDE SEQUENCE [LARGE SCALE GENOMIC DNA]</scope>
    <source>
        <strain evidence="2">ISS417</strain>
    </source>
</reference>
<gene>
    <name evidence="2" type="ORF">T05_13646</name>
</gene>
<evidence type="ECO:0000313" key="2">
    <source>
        <dbReference type="EMBL" id="KRX46366.1"/>
    </source>
</evidence>
<dbReference type="Proteomes" id="UP000055048">
    <property type="component" value="Unassembled WGS sequence"/>
</dbReference>
<proteinExistence type="predicted"/>
<evidence type="ECO:0000313" key="3">
    <source>
        <dbReference type="Proteomes" id="UP000055048"/>
    </source>
</evidence>
<evidence type="ECO:0000256" key="1">
    <source>
        <dbReference type="SAM" id="Phobius"/>
    </source>
</evidence>
<sequence>MLCESKIRLEEDDLLKMVNNCGKLFLYFTFLHLPELLVQVVFQLFQFEFFTFSRFAEAFMDVNVMNESSKQRESSMILMLFVGN</sequence>
<keyword evidence="1" id="KW-0812">Transmembrane</keyword>
<keyword evidence="1" id="KW-1133">Transmembrane helix</keyword>
<organism evidence="2 3">
    <name type="scientific">Trichinella murrelli</name>
    <dbReference type="NCBI Taxonomy" id="144512"/>
    <lineage>
        <taxon>Eukaryota</taxon>
        <taxon>Metazoa</taxon>
        <taxon>Ecdysozoa</taxon>
        <taxon>Nematoda</taxon>
        <taxon>Enoplea</taxon>
        <taxon>Dorylaimia</taxon>
        <taxon>Trichinellida</taxon>
        <taxon>Trichinellidae</taxon>
        <taxon>Trichinella</taxon>
    </lineage>
</organism>
<protein>
    <submittedName>
        <fullName evidence="2">Uncharacterized protein</fullName>
    </submittedName>
</protein>
<dbReference type="EMBL" id="JYDJ01000059">
    <property type="protein sequence ID" value="KRX46366.1"/>
    <property type="molecule type" value="Genomic_DNA"/>
</dbReference>
<keyword evidence="3" id="KW-1185">Reference proteome</keyword>
<accession>A0A0V0U545</accession>
<comment type="caution">
    <text evidence="2">The sequence shown here is derived from an EMBL/GenBank/DDBJ whole genome shotgun (WGS) entry which is preliminary data.</text>
</comment>
<dbReference type="AlphaFoldDB" id="A0A0V0U545"/>